<reference evidence="2 3" key="1">
    <citation type="journal article" date="2012" name="Environ. Microbiol.">
        <title>The genome sequence of Desulfatibacillum alkenivorans AK-01: a blueprint for anaerobic alkane oxidation.</title>
        <authorList>
            <person name="Callaghan A.V."/>
            <person name="Morris B.E."/>
            <person name="Pereira I.A."/>
            <person name="McInerney M.J."/>
            <person name="Austin R.N."/>
            <person name="Groves J.T."/>
            <person name="Kukor J.J."/>
            <person name="Suflita J.M."/>
            <person name="Young L.Y."/>
            <person name="Zylstra G.J."/>
            <person name="Wawrik B."/>
        </authorList>
    </citation>
    <scope>NUCLEOTIDE SEQUENCE [LARGE SCALE GENOMIC DNA]</scope>
    <source>
        <strain evidence="2 3">AK-01</strain>
    </source>
</reference>
<feature type="region of interest" description="Disordered" evidence="1">
    <location>
        <begin position="521"/>
        <end position="544"/>
    </location>
</feature>
<gene>
    <name evidence="2" type="ordered locus">Dalk_4548</name>
</gene>
<keyword evidence="3" id="KW-1185">Reference proteome</keyword>
<dbReference type="HOGENOM" id="CLU_500324_0_0_7"/>
<feature type="compositionally biased region" description="Low complexity" evidence="1">
    <location>
        <begin position="521"/>
        <end position="531"/>
    </location>
</feature>
<protein>
    <submittedName>
        <fullName evidence="2">Uncharacterized protein</fullName>
    </submittedName>
</protein>
<evidence type="ECO:0000256" key="1">
    <source>
        <dbReference type="SAM" id="MobiDB-lite"/>
    </source>
</evidence>
<dbReference type="EMBL" id="CP001322">
    <property type="protein sequence ID" value="ACL06226.1"/>
    <property type="molecule type" value="Genomic_DNA"/>
</dbReference>
<accession>B8FCR3</accession>
<sequence>MPLGQSYALTGRSNPSTRLSSINAQAPYLITAKQIEDATKYQNAQLDIANKNLANAQKELEATKDYYGAQTALQKDANELAESQAKTNTMLSGIGTGISGAMALDKLTGGKVAGALGKYVVTPAMSALGLGGATASEIGLVGAGTAFETATPALMEAIVADAAGMGAGAAGTTGLAGATAMAEVPTLVIPATEAAGATAGVGALGAAGATEATGALAAAPAADISAGIAASEAAGAEAAGAAGGTSSSLGSTALKLAPGLAGAYGIARHHDYTDWAEEHLGTSFQPVANVLGRAAEIGGLGWTLGGPVLGLAGAIGGGLYGIGESVYDAIQGDPTQYYNVRETAYTYNPETGSFTYPSGMLSGFSDIDWVKDSIGDEISQVNKFNTKYLDALFQAAPGVRDAVTASLANNYTEFGGSGPQWTISDNSTADREKDNVERDIRNAIRSYFYGALGGSGTIGDLGLNISEDSGLSGLYDAVKGYNLGGSNINEQKQALEFLNAYNDYTTNGTVYGGTTTTTASNSGGVSTGNANEENNQFSGIASLF</sequence>
<organism evidence="2 3">
    <name type="scientific">Desulfatibacillum aliphaticivorans</name>
    <dbReference type="NCBI Taxonomy" id="218208"/>
    <lineage>
        <taxon>Bacteria</taxon>
        <taxon>Pseudomonadati</taxon>
        <taxon>Thermodesulfobacteriota</taxon>
        <taxon>Desulfobacteria</taxon>
        <taxon>Desulfobacterales</taxon>
        <taxon>Desulfatibacillaceae</taxon>
        <taxon>Desulfatibacillum</taxon>
    </lineage>
</organism>
<name>B8FCR3_DESAL</name>
<evidence type="ECO:0000313" key="3">
    <source>
        <dbReference type="Proteomes" id="UP000000739"/>
    </source>
</evidence>
<dbReference type="KEGG" id="dal:Dalk_4548"/>
<proteinExistence type="predicted"/>
<dbReference type="RefSeq" id="WP_015949265.1">
    <property type="nucleotide sequence ID" value="NC_011768.1"/>
</dbReference>
<evidence type="ECO:0000313" key="2">
    <source>
        <dbReference type="EMBL" id="ACL06226.1"/>
    </source>
</evidence>
<feature type="compositionally biased region" description="Polar residues" evidence="1">
    <location>
        <begin position="532"/>
        <end position="544"/>
    </location>
</feature>
<dbReference type="Proteomes" id="UP000000739">
    <property type="component" value="Chromosome"/>
</dbReference>
<dbReference type="AlphaFoldDB" id="B8FCR3"/>